<evidence type="ECO:0000259" key="8">
    <source>
        <dbReference type="PROSITE" id="PS50112"/>
    </source>
</evidence>
<organism evidence="10">
    <name type="scientific">marine sediment metagenome</name>
    <dbReference type="NCBI Taxonomy" id="412755"/>
    <lineage>
        <taxon>unclassified sequences</taxon>
        <taxon>metagenomes</taxon>
        <taxon>ecological metagenomes</taxon>
    </lineage>
</organism>
<feature type="domain" description="PAS" evidence="8">
    <location>
        <begin position="566"/>
        <end position="618"/>
    </location>
</feature>
<feature type="coiled-coil region" evidence="6">
    <location>
        <begin position="382"/>
        <end position="420"/>
    </location>
</feature>
<dbReference type="PANTHER" id="PTHR43304:SF1">
    <property type="entry name" value="PAC DOMAIN-CONTAINING PROTEIN"/>
    <property type="match status" value="1"/>
</dbReference>
<comment type="caution">
    <text evidence="10">The sequence shown here is derived from an EMBL/GenBank/DDBJ whole genome shotgun (WGS) entry which is preliminary data.</text>
</comment>
<sequence>MTETSIFGSENLFKELFDNMSSGVAIYEALNDGEDFIFKEFNNAGEKINNIKRDELIGKKLTEIFPGVKELGLFEVLRRVWKTGNAEIHPTSMYSDERIALWVHNYVFKLPSGNIVAIFDDITEKKKVEMALETSLEEYQILIENAQVAIFYLGLDYKISSWNKTAEEIYGWKKSEAIGKIIDELIPVEFINESREEVEKEFFEKGVWKGEVIQYHKNGTPINILSASIIIKDDKGNPKGMVTINHDISKRITAQQKLFDSELRFKSIFMESPNSITLYDSEGKLVDANKACLDLINAIDIEHIKGFDILDDPNMPRDIKTRILKGETLKFEVLYDFDKVEETLRAGRTGVLYFDAIISPIYSEDKSSIQYYLNQVTDITERKVAEQKLKESEENLKKLNEELELRVKERTKELETSQRDYRNFLQNFEGIAFHGDLDFTFTFIQGSFKQITGYKPDEILSGTIKWNQIIIPQDKDKYVDIIKQIREIPNTHFQHEYQIKCKDDSIKWVKEIVRNISDESGTPFMVQGTIYDITEQKKFDEILKESEEKFRSITEQSLMGIMIIQDGEIKYVNKAFEKITEYSMQEMLNWPENGFINIVHPDDKEFVIEQAKKKQTGAKDVVMHYQSRIISKSGKTKWVESFSKSFIYNGRFADFITVIDINDRKIAEQNLKESEEKFSKSFHSSPILMAITRMEDGTFIDVNNTYSQVLGYSREELIGHSSKNLNLWVKPEQRIEFTKRIKDHKKVDSFDVDVRTKSGKILTMLFSGDTINLNNESHLITIANDITERKKAGERLSVSEEKYRKAYYQANLYRDVFAHDLNNILQNINSSAELSSLYLNNPEKLHTVKELNEITNEQVKRGQKLITNVRKIAEIDESNTQLDKIYIGKPLEKAIEILKTSYQMRKISVQVNNIGKKKKVKANSLLLDVFENLLMNAVEHNENPKIEIFIDIIMELIENKNYIKMEFKDNGIGISDYRKKSIFEKGIRKDQRSKGMGLGLSLVKKIIDSYNGKIWVENKVKGDSSKGSNFIVLIPTA</sequence>
<dbReference type="EC" id="2.7.13.3" evidence="2"/>
<dbReference type="SUPFAM" id="SSF55874">
    <property type="entry name" value="ATPase domain of HSP90 chaperone/DNA topoisomerase II/histidine kinase"/>
    <property type="match status" value="1"/>
</dbReference>
<feature type="domain" description="PAC" evidence="9">
    <location>
        <begin position="338"/>
        <end position="391"/>
    </location>
</feature>
<dbReference type="PROSITE" id="PS50113">
    <property type="entry name" value="PAC"/>
    <property type="match status" value="3"/>
</dbReference>
<evidence type="ECO:0000259" key="9">
    <source>
        <dbReference type="PROSITE" id="PS50113"/>
    </source>
</evidence>
<evidence type="ECO:0000256" key="2">
    <source>
        <dbReference type="ARBA" id="ARBA00012438"/>
    </source>
</evidence>
<feature type="domain" description="PAC" evidence="9">
    <location>
        <begin position="493"/>
        <end position="545"/>
    </location>
</feature>
<dbReference type="InterPro" id="IPR005467">
    <property type="entry name" value="His_kinase_dom"/>
</dbReference>
<evidence type="ECO:0000256" key="1">
    <source>
        <dbReference type="ARBA" id="ARBA00000085"/>
    </source>
</evidence>
<keyword evidence="4" id="KW-0808">Transferase</keyword>
<dbReference type="SMART" id="SM00086">
    <property type="entry name" value="PAC"/>
    <property type="match status" value="5"/>
</dbReference>
<dbReference type="Pfam" id="PF02518">
    <property type="entry name" value="HATPase_c"/>
    <property type="match status" value="1"/>
</dbReference>
<evidence type="ECO:0000256" key="4">
    <source>
        <dbReference type="ARBA" id="ARBA00022679"/>
    </source>
</evidence>
<dbReference type="SMART" id="SM00091">
    <property type="entry name" value="PAS"/>
    <property type="match status" value="6"/>
</dbReference>
<accession>A0A0F9LSU9</accession>
<dbReference type="Gene3D" id="3.30.450.20">
    <property type="entry name" value="PAS domain"/>
    <property type="match status" value="6"/>
</dbReference>
<dbReference type="PROSITE" id="PS50109">
    <property type="entry name" value="HIS_KIN"/>
    <property type="match status" value="1"/>
</dbReference>
<dbReference type="CDD" id="cd00130">
    <property type="entry name" value="PAS"/>
    <property type="match status" value="4"/>
</dbReference>
<dbReference type="InterPro" id="IPR052162">
    <property type="entry name" value="Sensor_kinase/Photoreceptor"/>
</dbReference>
<dbReference type="PRINTS" id="PR00344">
    <property type="entry name" value="BCTRLSENSOR"/>
</dbReference>
<dbReference type="Pfam" id="PF13426">
    <property type="entry name" value="PAS_9"/>
    <property type="match status" value="4"/>
</dbReference>
<proteinExistence type="predicted"/>
<dbReference type="SMART" id="SM00387">
    <property type="entry name" value="HATPase_c"/>
    <property type="match status" value="1"/>
</dbReference>
<keyword evidence="5" id="KW-0418">Kinase</keyword>
<evidence type="ECO:0000256" key="3">
    <source>
        <dbReference type="ARBA" id="ARBA00022553"/>
    </source>
</evidence>
<dbReference type="PANTHER" id="PTHR43304">
    <property type="entry name" value="PHYTOCHROME-LIKE PROTEIN CPH1"/>
    <property type="match status" value="1"/>
</dbReference>
<dbReference type="NCBIfam" id="TIGR00229">
    <property type="entry name" value="sensory_box"/>
    <property type="match status" value="5"/>
</dbReference>
<dbReference type="AlphaFoldDB" id="A0A0F9LSU9"/>
<evidence type="ECO:0000259" key="7">
    <source>
        <dbReference type="PROSITE" id="PS50109"/>
    </source>
</evidence>
<dbReference type="InterPro" id="IPR000014">
    <property type="entry name" value="PAS"/>
</dbReference>
<evidence type="ECO:0000256" key="5">
    <source>
        <dbReference type="ARBA" id="ARBA00022777"/>
    </source>
</evidence>
<feature type="domain" description="PAS" evidence="8">
    <location>
        <begin position="417"/>
        <end position="489"/>
    </location>
</feature>
<dbReference type="Gene3D" id="3.30.565.10">
    <property type="entry name" value="Histidine kinase-like ATPase, C-terminal domain"/>
    <property type="match status" value="1"/>
</dbReference>
<feature type="domain" description="Histidine kinase" evidence="7">
    <location>
        <begin position="816"/>
        <end position="1037"/>
    </location>
</feature>
<feature type="domain" description="PAS" evidence="8">
    <location>
        <begin position="135"/>
        <end position="210"/>
    </location>
</feature>
<keyword evidence="6" id="KW-0175">Coiled coil</keyword>
<dbReference type="InterPro" id="IPR003594">
    <property type="entry name" value="HATPase_dom"/>
</dbReference>
<dbReference type="InterPro" id="IPR001610">
    <property type="entry name" value="PAC"/>
</dbReference>
<dbReference type="InterPro" id="IPR004358">
    <property type="entry name" value="Sig_transdc_His_kin-like_C"/>
</dbReference>
<gene>
    <name evidence="10" type="ORF">LCGC14_1470970</name>
</gene>
<keyword evidence="3" id="KW-0597">Phosphoprotein</keyword>
<feature type="domain" description="PAS" evidence="8">
    <location>
        <begin position="695"/>
        <end position="742"/>
    </location>
</feature>
<dbReference type="Pfam" id="PF08447">
    <property type="entry name" value="PAS_3"/>
    <property type="match status" value="2"/>
</dbReference>
<dbReference type="PROSITE" id="PS50112">
    <property type="entry name" value="PAS"/>
    <property type="match status" value="4"/>
</dbReference>
<comment type="catalytic activity">
    <reaction evidence="1">
        <text>ATP + protein L-histidine = ADP + protein N-phospho-L-histidine.</text>
        <dbReference type="EC" id="2.7.13.3"/>
    </reaction>
</comment>
<dbReference type="InterPro" id="IPR035965">
    <property type="entry name" value="PAS-like_dom_sf"/>
</dbReference>
<evidence type="ECO:0000313" key="10">
    <source>
        <dbReference type="EMBL" id="KKM67450.1"/>
    </source>
</evidence>
<dbReference type="InterPro" id="IPR013655">
    <property type="entry name" value="PAS_fold_3"/>
</dbReference>
<protein>
    <recommendedName>
        <fullName evidence="2">histidine kinase</fullName>
        <ecNumber evidence="2">2.7.13.3</ecNumber>
    </recommendedName>
</protein>
<dbReference type="InterPro" id="IPR036890">
    <property type="entry name" value="HATPase_C_sf"/>
</dbReference>
<feature type="domain" description="PAC" evidence="9">
    <location>
        <begin position="208"/>
        <end position="260"/>
    </location>
</feature>
<dbReference type="InterPro" id="IPR000700">
    <property type="entry name" value="PAS-assoc_C"/>
</dbReference>
<name>A0A0F9LSU9_9ZZZZ</name>
<reference evidence="10" key="1">
    <citation type="journal article" date="2015" name="Nature">
        <title>Complex archaea that bridge the gap between prokaryotes and eukaryotes.</title>
        <authorList>
            <person name="Spang A."/>
            <person name="Saw J.H."/>
            <person name="Jorgensen S.L."/>
            <person name="Zaremba-Niedzwiedzka K."/>
            <person name="Martijn J."/>
            <person name="Lind A.E."/>
            <person name="van Eijk R."/>
            <person name="Schleper C."/>
            <person name="Guy L."/>
            <person name="Ettema T.J."/>
        </authorList>
    </citation>
    <scope>NUCLEOTIDE SEQUENCE</scope>
</reference>
<evidence type="ECO:0000256" key="6">
    <source>
        <dbReference type="SAM" id="Coils"/>
    </source>
</evidence>
<dbReference type="SUPFAM" id="SSF55785">
    <property type="entry name" value="PYP-like sensor domain (PAS domain)"/>
    <property type="match status" value="6"/>
</dbReference>
<dbReference type="CDD" id="cd00075">
    <property type="entry name" value="HATPase"/>
    <property type="match status" value="1"/>
</dbReference>
<dbReference type="EMBL" id="LAZR01010346">
    <property type="protein sequence ID" value="KKM67450.1"/>
    <property type="molecule type" value="Genomic_DNA"/>
</dbReference>
<dbReference type="GO" id="GO:0004673">
    <property type="term" value="F:protein histidine kinase activity"/>
    <property type="evidence" value="ECO:0007669"/>
    <property type="project" value="UniProtKB-EC"/>
</dbReference>